<protein>
    <submittedName>
        <fullName evidence="1">Uncharacterized protein</fullName>
    </submittedName>
</protein>
<feature type="non-terminal residue" evidence="1">
    <location>
        <position position="1"/>
    </location>
</feature>
<gene>
    <name evidence="1" type="ORF">LCGC14_1056510</name>
</gene>
<evidence type="ECO:0000313" key="1">
    <source>
        <dbReference type="EMBL" id="KKN08447.1"/>
    </source>
</evidence>
<name>A0A0F9N962_9ZZZZ</name>
<dbReference type="EMBL" id="LAZR01004455">
    <property type="protein sequence ID" value="KKN08447.1"/>
    <property type="molecule type" value="Genomic_DNA"/>
</dbReference>
<dbReference type="AlphaFoldDB" id="A0A0F9N962"/>
<reference evidence="1" key="1">
    <citation type="journal article" date="2015" name="Nature">
        <title>Complex archaea that bridge the gap between prokaryotes and eukaryotes.</title>
        <authorList>
            <person name="Spang A."/>
            <person name="Saw J.H."/>
            <person name="Jorgensen S.L."/>
            <person name="Zaremba-Niedzwiedzka K."/>
            <person name="Martijn J."/>
            <person name="Lind A.E."/>
            <person name="van Eijk R."/>
            <person name="Schleper C."/>
            <person name="Guy L."/>
            <person name="Ettema T.J."/>
        </authorList>
    </citation>
    <scope>NUCLEOTIDE SEQUENCE</scope>
</reference>
<organism evidence="1">
    <name type="scientific">marine sediment metagenome</name>
    <dbReference type="NCBI Taxonomy" id="412755"/>
    <lineage>
        <taxon>unclassified sequences</taxon>
        <taxon>metagenomes</taxon>
        <taxon>ecological metagenomes</taxon>
    </lineage>
</organism>
<proteinExistence type="predicted"/>
<sequence length="79" mass="9357">AYFKKTRIKYRGRKIKGKIQPLINLGIEKVKFAIDTKREKQQLSAARVRSELLRKVGLKKPRKRPLGLRATKLIKFKRR</sequence>
<comment type="caution">
    <text evidence="1">The sequence shown here is derived from an EMBL/GenBank/DDBJ whole genome shotgun (WGS) entry which is preliminary data.</text>
</comment>
<accession>A0A0F9N962</accession>